<proteinExistence type="predicted"/>
<reference evidence="2" key="1">
    <citation type="submission" date="2013-09" db="EMBL/GenBank/DDBJ databases">
        <title>Corchorus olitorius genome sequencing.</title>
        <authorList>
            <person name="Alam M."/>
            <person name="Haque M.S."/>
            <person name="Islam M.S."/>
            <person name="Emdad E.M."/>
            <person name="Islam M.M."/>
            <person name="Ahmed B."/>
            <person name="Halim A."/>
            <person name="Hossen Q.M.M."/>
            <person name="Hossain M.Z."/>
            <person name="Ahmed R."/>
            <person name="Khan M.M."/>
            <person name="Islam R."/>
            <person name="Rashid M.M."/>
            <person name="Khan S.A."/>
            <person name="Rahman M.S."/>
            <person name="Alam M."/>
            <person name="Yahiya A.S."/>
            <person name="Khan M.S."/>
            <person name="Azam M.S."/>
            <person name="Haque T."/>
            <person name="Lashkar M.Z.H."/>
            <person name="Akhand A.I."/>
            <person name="Morshed G."/>
            <person name="Roy S."/>
            <person name="Uddin K.S."/>
            <person name="Rabeya T."/>
            <person name="Hossain A.S."/>
            <person name="Chowdhury A."/>
            <person name="Snigdha A.R."/>
            <person name="Mortoza M.S."/>
            <person name="Matin S.A."/>
            <person name="Hoque S.M.E."/>
            <person name="Islam M.K."/>
            <person name="Roy D.K."/>
            <person name="Haider R."/>
            <person name="Moosa M.M."/>
            <person name="Elias S.M."/>
            <person name="Hasan A.M."/>
            <person name="Jahan S."/>
            <person name="Shafiuddin M."/>
            <person name="Mahmood N."/>
            <person name="Shommy N.S."/>
        </authorList>
    </citation>
    <scope>NUCLEOTIDE SEQUENCE [LARGE SCALE GENOMIC DNA]</scope>
    <source>
        <strain evidence="2">cv. O-4</strain>
    </source>
</reference>
<keyword evidence="2" id="KW-1185">Reference proteome</keyword>
<protein>
    <recommendedName>
        <fullName evidence="3">Retrotransposon gag protein</fullName>
    </recommendedName>
</protein>
<dbReference type="OrthoDB" id="1713762at2759"/>
<accession>A0A1R3H9X4</accession>
<dbReference type="EMBL" id="AWUE01020665">
    <property type="protein sequence ID" value="OMO67164.1"/>
    <property type="molecule type" value="Genomic_DNA"/>
</dbReference>
<name>A0A1R3H9X4_9ROSI</name>
<sequence>MERIRCFVRKEILSCRQLPGEQWYKYWKRYNETCKFYVNHGIPERQLIKSFYDGLSPSDQTLINAIIGRSLEFESPEHARRLLSKAVEDSQVRFTPKNSTAYQTAQGNGQRLNRFDRLNQPAGSITQRVFAISARAVAETGPKAVPSITSPSAAALVRMLNVPHPHLLLLTNSSKCQPNPALVTLVVEIDRGGGCRWR</sequence>
<evidence type="ECO:0008006" key="3">
    <source>
        <dbReference type="Google" id="ProtNLM"/>
    </source>
</evidence>
<organism evidence="1 2">
    <name type="scientific">Corchorus olitorius</name>
    <dbReference type="NCBI Taxonomy" id="93759"/>
    <lineage>
        <taxon>Eukaryota</taxon>
        <taxon>Viridiplantae</taxon>
        <taxon>Streptophyta</taxon>
        <taxon>Embryophyta</taxon>
        <taxon>Tracheophyta</taxon>
        <taxon>Spermatophyta</taxon>
        <taxon>Magnoliopsida</taxon>
        <taxon>eudicotyledons</taxon>
        <taxon>Gunneridae</taxon>
        <taxon>Pentapetalae</taxon>
        <taxon>rosids</taxon>
        <taxon>malvids</taxon>
        <taxon>Malvales</taxon>
        <taxon>Malvaceae</taxon>
        <taxon>Grewioideae</taxon>
        <taxon>Apeibeae</taxon>
        <taxon>Corchorus</taxon>
    </lineage>
</organism>
<dbReference type="Proteomes" id="UP000187203">
    <property type="component" value="Unassembled WGS sequence"/>
</dbReference>
<dbReference type="AlphaFoldDB" id="A0A1R3H9X4"/>
<evidence type="ECO:0000313" key="1">
    <source>
        <dbReference type="EMBL" id="OMO67164.1"/>
    </source>
</evidence>
<comment type="caution">
    <text evidence="1">The sequence shown here is derived from an EMBL/GenBank/DDBJ whole genome shotgun (WGS) entry which is preliminary data.</text>
</comment>
<gene>
    <name evidence="1" type="ORF">COLO4_30215</name>
</gene>
<evidence type="ECO:0000313" key="2">
    <source>
        <dbReference type="Proteomes" id="UP000187203"/>
    </source>
</evidence>